<feature type="compositionally biased region" description="Acidic residues" evidence="1">
    <location>
        <begin position="495"/>
        <end position="517"/>
    </location>
</feature>
<organism evidence="2 3">
    <name type="scientific">Diatrype stigma</name>
    <dbReference type="NCBI Taxonomy" id="117547"/>
    <lineage>
        <taxon>Eukaryota</taxon>
        <taxon>Fungi</taxon>
        <taxon>Dikarya</taxon>
        <taxon>Ascomycota</taxon>
        <taxon>Pezizomycotina</taxon>
        <taxon>Sordariomycetes</taxon>
        <taxon>Xylariomycetidae</taxon>
        <taxon>Xylariales</taxon>
        <taxon>Diatrypaceae</taxon>
        <taxon>Diatrype</taxon>
    </lineage>
</organism>
<sequence>MCWYLPLAYPCGRRVWHWCRCRSAPADYTSTTPPNRANLWENGAILCNTVQLGSIIIIPSADDRCNLPDCTICPRVRPNPDQLKPKPKPEKTREKPKEKPKVKRHGGRHGELHGKQHRERHEERHKERYGVQHDGRHRERHGEQQQQRQPKQYSAAEEQDLDFRQRFERNLNTSNVAAGSPVQSRVALYAQFSLAAFAQTMADLGPQMRQRYERGSNQYHGRRAPADLDRYTYMACGQVRSLQGAREVPAEQRQAAQAAQVQGRLEQPNEPIGLPAQLMVQPARPMGEFPRPVRHLIQPAGPRSPGQPIQPVAATPAQPATPKPVQAASTTPETTAGPRGSIVLALPKAAKMPLFETVYEQPIVWTNPFTQGSPLTAGADARGTGIGMGANISMGVGTGTGTAAITAGPGSRSGQREVAFNRSPPEWAPTKYTRSPSTPESGIRYRCSAPEPVFLRNPPSPTAAPAPAPAPALEWLRGAGDQGVDSDEATLYGESDLDDEDEDGYGDEYEDDDEDYMSEYTVGD</sequence>
<feature type="compositionally biased region" description="Pro residues" evidence="1">
    <location>
        <begin position="458"/>
        <end position="470"/>
    </location>
</feature>
<comment type="caution">
    <text evidence="2">The sequence shown here is derived from an EMBL/GenBank/DDBJ whole genome shotgun (WGS) entry which is preliminary data.</text>
</comment>
<proteinExistence type="predicted"/>
<dbReference type="Proteomes" id="UP001320420">
    <property type="component" value="Unassembled WGS sequence"/>
</dbReference>
<feature type="compositionally biased region" description="Basic and acidic residues" evidence="1">
    <location>
        <begin position="83"/>
        <end position="99"/>
    </location>
</feature>
<feature type="region of interest" description="Disordered" evidence="1">
    <location>
        <begin position="296"/>
        <end position="339"/>
    </location>
</feature>
<evidence type="ECO:0000313" key="3">
    <source>
        <dbReference type="Proteomes" id="UP001320420"/>
    </source>
</evidence>
<dbReference type="EMBL" id="JAKJXP020000058">
    <property type="protein sequence ID" value="KAK7750804.1"/>
    <property type="molecule type" value="Genomic_DNA"/>
</dbReference>
<protein>
    <submittedName>
        <fullName evidence="2">Uncharacterized protein</fullName>
    </submittedName>
</protein>
<accession>A0AAN9ULI9</accession>
<reference evidence="2 3" key="1">
    <citation type="submission" date="2024-02" db="EMBL/GenBank/DDBJ databases">
        <title>De novo assembly and annotation of 12 fungi associated with fruit tree decline syndrome in Ontario, Canada.</title>
        <authorList>
            <person name="Sulman M."/>
            <person name="Ellouze W."/>
            <person name="Ilyukhin E."/>
        </authorList>
    </citation>
    <scope>NUCLEOTIDE SEQUENCE [LARGE SCALE GENOMIC DNA]</scope>
    <source>
        <strain evidence="2 3">M11/M66-122</strain>
    </source>
</reference>
<gene>
    <name evidence="2" type="ORF">SLS62_007203</name>
</gene>
<feature type="compositionally biased region" description="Low complexity" evidence="1">
    <location>
        <begin position="307"/>
        <end position="328"/>
    </location>
</feature>
<feature type="region of interest" description="Disordered" evidence="1">
    <location>
        <begin position="407"/>
        <end position="524"/>
    </location>
</feature>
<feature type="region of interest" description="Disordered" evidence="1">
    <location>
        <begin position="76"/>
        <end position="157"/>
    </location>
</feature>
<feature type="compositionally biased region" description="Basic and acidic residues" evidence="1">
    <location>
        <begin position="108"/>
        <end position="143"/>
    </location>
</feature>
<evidence type="ECO:0000313" key="2">
    <source>
        <dbReference type="EMBL" id="KAK7750804.1"/>
    </source>
</evidence>
<evidence type="ECO:0000256" key="1">
    <source>
        <dbReference type="SAM" id="MobiDB-lite"/>
    </source>
</evidence>
<keyword evidence="3" id="KW-1185">Reference proteome</keyword>
<name>A0AAN9ULI9_9PEZI</name>
<dbReference type="AlphaFoldDB" id="A0AAN9ULI9"/>